<feature type="domain" description="N-acetyltransferase" evidence="1">
    <location>
        <begin position="8"/>
        <end position="162"/>
    </location>
</feature>
<dbReference type="Gene3D" id="3.40.630.30">
    <property type="match status" value="1"/>
</dbReference>
<name>A0AA48HMR6_9ALTE</name>
<accession>A0AA48HMR6</accession>
<evidence type="ECO:0000259" key="1">
    <source>
        <dbReference type="PROSITE" id="PS51186"/>
    </source>
</evidence>
<keyword evidence="3" id="KW-1185">Reference proteome</keyword>
<reference evidence="2" key="1">
    <citation type="submission" date="2023-01" db="EMBL/GenBank/DDBJ databases">
        <title>Complete genome sequence of Planctobacterium marinum strain Dej080120_11.</title>
        <authorList>
            <person name="Ueki S."/>
            <person name="Maruyama F."/>
        </authorList>
    </citation>
    <scope>NUCLEOTIDE SEQUENCE</scope>
    <source>
        <strain evidence="2">Dej080120_11</strain>
    </source>
</reference>
<dbReference type="InterPro" id="IPR000182">
    <property type="entry name" value="GNAT_dom"/>
</dbReference>
<dbReference type="PROSITE" id="PS51186">
    <property type="entry name" value="GNAT"/>
    <property type="match status" value="1"/>
</dbReference>
<organism evidence="2 3">
    <name type="scientific">Planctobacterium marinum</name>
    <dbReference type="NCBI Taxonomy" id="1631968"/>
    <lineage>
        <taxon>Bacteria</taxon>
        <taxon>Pseudomonadati</taxon>
        <taxon>Pseudomonadota</taxon>
        <taxon>Gammaproteobacteria</taxon>
        <taxon>Alteromonadales</taxon>
        <taxon>Alteromonadaceae</taxon>
        <taxon>Planctobacterium</taxon>
    </lineage>
</organism>
<dbReference type="Proteomes" id="UP001333710">
    <property type="component" value="Chromosome"/>
</dbReference>
<dbReference type="KEGG" id="pmaw:MACH26_02300"/>
<dbReference type="AlphaFoldDB" id="A0AA48HMR6"/>
<dbReference type="SUPFAM" id="SSF55729">
    <property type="entry name" value="Acyl-CoA N-acyltransferases (Nat)"/>
    <property type="match status" value="1"/>
</dbReference>
<dbReference type="EMBL" id="AP027272">
    <property type="protein sequence ID" value="BDX04709.1"/>
    <property type="molecule type" value="Genomic_DNA"/>
</dbReference>
<proteinExistence type="predicted"/>
<sequence length="162" mass="18771">MNPSMTEIEYTNLQELERGEFLAILNEDKIRKHLVTHEQFNDESLADWIASKISVDATRGCKVRGIRINGAVAGWCGIQFENDSYELAIVLNEAYWGIGIRVFKDLMIWASELGHRTVVLHLFNTRPEYKFLTKMASRVYESTMFGQKYTSYELKVPNSRQQ</sequence>
<dbReference type="GO" id="GO:0016747">
    <property type="term" value="F:acyltransferase activity, transferring groups other than amino-acyl groups"/>
    <property type="evidence" value="ECO:0007669"/>
    <property type="project" value="InterPro"/>
</dbReference>
<evidence type="ECO:0000313" key="3">
    <source>
        <dbReference type="Proteomes" id="UP001333710"/>
    </source>
</evidence>
<evidence type="ECO:0000313" key="2">
    <source>
        <dbReference type="EMBL" id="BDX04709.1"/>
    </source>
</evidence>
<dbReference type="InterPro" id="IPR016181">
    <property type="entry name" value="Acyl_CoA_acyltransferase"/>
</dbReference>
<protein>
    <recommendedName>
        <fullName evidence="1">N-acetyltransferase domain-containing protein</fullName>
    </recommendedName>
</protein>
<gene>
    <name evidence="2" type="ORF">MACH26_02300</name>
</gene>